<comment type="caution">
    <text evidence="7">The sequence shown here is derived from an EMBL/GenBank/DDBJ whole genome shotgun (WGS) entry which is preliminary data.</text>
</comment>
<comment type="subcellular location">
    <subcellularLocation>
        <location evidence="1">Cytoplasm</location>
        <location evidence="1">Cytoskeleton</location>
    </subcellularLocation>
</comment>
<dbReference type="GO" id="GO:0030833">
    <property type="term" value="P:regulation of actin filament polymerization"/>
    <property type="evidence" value="ECO:0007669"/>
    <property type="project" value="InterPro"/>
</dbReference>
<keyword evidence="8" id="KW-1185">Reference proteome</keyword>
<dbReference type="InterPro" id="IPR036743">
    <property type="entry name" value="ARPC5_sf"/>
</dbReference>
<dbReference type="AlphaFoldDB" id="A0AAV1JL28"/>
<evidence type="ECO:0000256" key="3">
    <source>
        <dbReference type="ARBA" id="ARBA00022490"/>
    </source>
</evidence>
<keyword evidence="3" id="KW-0963">Cytoplasm</keyword>
<dbReference type="GO" id="GO:0005885">
    <property type="term" value="C:Arp2/3 protein complex"/>
    <property type="evidence" value="ECO:0007669"/>
    <property type="project" value="InterPro"/>
</dbReference>
<dbReference type="GO" id="GO:0034314">
    <property type="term" value="P:Arp2/3 complex-mediated actin nucleation"/>
    <property type="evidence" value="ECO:0007669"/>
    <property type="project" value="InterPro"/>
</dbReference>
<feature type="region of interest" description="Disordered" evidence="6">
    <location>
        <begin position="287"/>
        <end position="306"/>
    </location>
</feature>
<protein>
    <recommendedName>
        <fullName evidence="5">Actin-related protein 2/3 complex subunit 5</fullName>
    </recommendedName>
</protein>
<evidence type="ECO:0000313" key="8">
    <source>
        <dbReference type="Proteomes" id="UP001497472"/>
    </source>
</evidence>
<evidence type="ECO:0000256" key="4">
    <source>
        <dbReference type="ARBA" id="ARBA00023212"/>
    </source>
</evidence>
<evidence type="ECO:0000313" key="7">
    <source>
        <dbReference type="EMBL" id="CAK1549862.1"/>
    </source>
</evidence>
<feature type="compositionally biased region" description="Polar residues" evidence="6">
    <location>
        <begin position="260"/>
        <end position="269"/>
    </location>
</feature>
<feature type="region of interest" description="Disordered" evidence="6">
    <location>
        <begin position="249"/>
        <end position="270"/>
    </location>
</feature>
<feature type="compositionally biased region" description="Polar residues" evidence="6">
    <location>
        <begin position="287"/>
        <end position="296"/>
    </location>
</feature>
<dbReference type="Pfam" id="PF04699">
    <property type="entry name" value="P16-Arc"/>
    <property type="match status" value="1"/>
</dbReference>
<dbReference type="Proteomes" id="UP001497472">
    <property type="component" value="Unassembled WGS sequence"/>
</dbReference>
<evidence type="ECO:0000256" key="5">
    <source>
        <dbReference type="RuleBase" id="RU004301"/>
    </source>
</evidence>
<name>A0AAV1JL28_9NEOP</name>
<evidence type="ECO:0000256" key="6">
    <source>
        <dbReference type="SAM" id="MobiDB-lite"/>
    </source>
</evidence>
<comment type="similarity">
    <text evidence="2 5">Belongs to the ARPC5 family.</text>
</comment>
<gene>
    <name evidence="7" type="ORF">LNINA_LOCUS9129</name>
</gene>
<dbReference type="EMBL" id="CAVLEF010000040">
    <property type="protein sequence ID" value="CAK1549862.1"/>
    <property type="molecule type" value="Genomic_DNA"/>
</dbReference>
<evidence type="ECO:0000256" key="2">
    <source>
        <dbReference type="ARBA" id="ARBA00006084"/>
    </source>
</evidence>
<feature type="compositionally biased region" description="Basic and acidic residues" evidence="6">
    <location>
        <begin position="297"/>
        <end position="306"/>
    </location>
</feature>
<proteinExistence type="inferred from homology"/>
<evidence type="ECO:0000256" key="1">
    <source>
        <dbReference type="ARBA" id="ARBA00004245"/>
    </source>
</evidence>
<dbReference type="PANTHER" id="PTHR12644">
    <property type="entry name" value="ARP2/3 COMPLEX 16 KD SUBUNIT P16-ARC"/>
    <property type="match status" value="1"/>
</dbReference>
<organism evidence="7 8">
    <name type="scientific">Leptosia nina</name>
    <dbReference type="NCBI Taxonomy" id="320188"/>
    <lineage>
        <taxon>Eukaryota</taxon>
        <taxon>Metazoa</taxon>
        <taxon>Ecdysozoa</taxon>
        <taxon>Arthropoda</taxon>
        <taxon>Hexapoda</taxon>
        <taxon>Insecta</taxon>
        <taxon>Pterygota</taxon>
        <taxon>Neoptera</taxon>
        <taxon>Endopterygota</taxon>
        <taxon>Lepidoptera</taxon>
        <taxon>Glossata</taxon>
        <taxon>Ditrysia</taxon>
        <taxon>Papilionoidea</taxon>
        <taxon>Pieridae</taxon>
        <taxon>Pierinae</taxon>
        <taxon>Leptosia</taxon>
    </lineage>
</organism>
<dbReference type="Gene3D" id="1.25.40.190">
    <property type="entry name" value="Actin-related protein 2/3 complex subunit 5"/>
    <property type="match status" value="1"/>
</dbReference>
<comment type="function">
    <text evidence="5">Functions as component of the Arp2/3 complex which is involved in regulation of actin polymerization and together with an activating nucleation-promoting factor (NPF) mediates the formation of branched actin networks. Arp2/3 complex plays a critical role in the control of cell morphogenesis via the modulation of cell polarity development.</text>
</comment>
<reference evidence="7 8" key="1">
    <citation type="submission" date="2023-11" db="EMBL/GenBank/DDBJ databases">
        <authorList>
            <person name="Okamura Y."/>
        </authorList>
    </citation>
    <scope>NUCLEOTIDE SEQUENCE [LARGE SCALE GENOMIC DNA]</scope>
</reference>
<dbReference type="InterPro" id="IPR006789">
    <property type="entry name" value="ARPC5"/>
</dbReference>
<keyword evidence="4 5" id="KW-0206">Cytoskeleton</keyword>
<dbReference type="SUPFAM" id="SSF69103">
    <property type="entry name" value="Arp2/3 complex 16 kDa subunit ARPC5"/>
    <property type="match status" value="1"/>
</dbReference>
<accession>A0AAV1JL28</accession>
<sequence>MAKNTSSSAFRKIDIDQYNEDNFREDEAEQLIPGGKYIDALKHVLGNAPIGTSNQLIKDNALALTLKVLLAIKSAQIEEAVSCLSQDDIDILMKYIYRGFEYPSEGSSGHLLLWHEKAYNIGGAGSIKSIILLLVHIGTSLSSHHSHTIPVEGYETELHNLGEHVEIPETPVKVIKITKTVAVKIPVPYPVKVVEKVPYPVHVNKPYPVPVPHIVKAPYAGLKHDHEQGLKQSGDEYQNHGINSYQVKESDYDAPAPNGQEYSYNSPTYNHYDAPIVDEYSEALPQYNSFGSNGLHTDSKRYNEPY</sequence>